<feature type="domain" description="ABC transmembrane type-1" evidence="9">
    <location>
        <begin position="20"/>
        <end position="317"/>
    </location>
</feature>
<comment type="subcellular location">
    <subcellularLocation>
        <location evidence="1">Cell membrane</location>
        <topology evidence="1">Multi-pass membrane protein</topology>
    </subcellularLocation>
</comment>
<organism evidence="10 11">
    <name type="scientific">Salinimicrobium gaetbulicola</name>
    <dbReference type="NCBI Taxonomy" id="999702"/>
    <lineage>
        <taxon>Bacteria</taxon>
        <taxon>Pseudomonadati</taxon>
        <taxon>Bacteroidota</taxon>
        <taxon>Flavobacteriia</taxon>
        <taxon>Flavobacteriales</taxon>
        <taxon>Flavobacteriaceae</taxon>
        <taxon>Salinimicrobium</taxon>
    </lineage>
</organism>
<dbReference type="PANTHER" id="PTHR24221:SF654">
    <property type="entry name" value="ATP-BINDING CASSETTE SUB-FAMILY B MEMBER 6"/>
    <property type="match status" value="1"/>
</dbReference>
<dbReference type="Pfam" id="PF00664">
    <property type="entry name" value="ABC_membrane"/>
    <property type="match status" value="1"/>
</dbReference>
<name>A0ABW3ICJ3_9FLAO</name>
<keyword evidence="6 7" id="KW-0472">Membrane</keyword>
<dbReference type="Gene3D" id="3.40.50.300">
    <property type="entry name" value="P-loop containing nucleotide triphosphate hydrolases"/>
    <property type="match status" value="1"/>
</dbReference>
<evidence type="ECO:0000256" key="6">
    <source>
        <dbReference type="ARBA" id="ARBA00023136"/>
    </source>
</evidence>
<feature type="transmembrane region" description="Helical" evidence="7">
    <location>
        <begin position="152"/>
        <end position="173"/>
    </location>
</feature>
<keyword evidence="4 10" id="KW-0067">ATP-binding</keyword>
<feature type="domain" description="ABC transporter" evidence="8">
    <location>
        <begin position="351"/>
        <end position="586"/>
    </location>
</feature>
<evidence type="ECO:0000256" key="5">
    <source>
        <dbReference type="ARBA" id="ARBA00022989"/>
    </source>
</evidence>
<dbReference type="InterPro" id="IPR003439">
    <property type="entry name" value="ABC_transporter-like_ATP-bd"/>
</dbReference>
<keyword evidence="11" id="KW-1185">Reference proteome</keyword>
<dbReference type="RefSeq" id="WP_380736778.1">
    <property type="nucleotide sequence ID" value="NZ_JBHTJP010000032.1"/>
</dbReference>
<keyword evidence="3" id="KW-0547">Nucleotide-binding</keyword>
<dbReference type="PANTHER" id="PTHR24221">
    <property type="entry name" value="ATP-BINDING CASSETTE SUB-FAMILY B"/>
    <property type="match status" value="1"/>
</dbReference>
<dbReference type="Gene3D" id="1.20.1560.10">
    <property type="entry name" value="ABC transporter type 1, transmembrane domain"/>
    <property type="match status" value="1"/>
</dbReference>
<dbReference type="PROSITE" id="PS00211">
    <property type="entry name" value="ABC_TRANSPORTER_1"/>
    <property type="match status" value="1"/>
</dbReference>
<proteinExistence type="predicted"/>
<dbReference type="Proteomes" id="UP001597100">
    <property type="component" value="Unassembled WGS sequence"/>
</dbReference>
<dbReference type="SUPFAM" id="SSF52540">
    <property type="entry name" value="P-loop containing nucleoside triphosphate hydrolases"/>
    <property type="match status" value="1"/>
</dbReference>
<dbReference type="PROSITE" id="PS50893">
    <property type="entry name" value="ABC_TRANSPORTER_2"/>
    <property type="match status" value="1"/>
</dbReference>
<accession>A0ABW3ICJ3</accession>
<keyword evidence="5 7" id="KW-1133">Transmembrane helix</keyword>
<dbReference type="InterPro" id="IPR036640">
    <property type="entry name" value="ABC1_TM_sf"/>
</dbReference>
<evidence type="ECO:0000256" key="4">
    <source>
        <dbReference type="ARBA" id="ARBA00022840"/>
    </source>
</evidence>
<comment type="caution">
    <text evidence="10">The sequence shown here is derived from an EMBL/GenBank/DDBJ whole genome shotgun (WGS) entry which is preliminary data.</text>
</comment>
<gene>
    <name evidence="10" type="ORF">ACFQ1G_02950</name>
</gene>
<evidence type="ECO:0000313" key="11">
    <source>
        <dbReference type="Proteomes" id="UP001597100"/>
    </source>
</evidence>
<evidence type="ECO:0000256" key="2">
    <source>
        <dbReference type="ARBA" id="ARBA00022692"/>
    </source>
</evidence>
<keyword evidence="2 7" id="KW-0812">Transmembrane</keyword>
<evidence type="ECO:0000256" key="3">
    <source>
        <dbReference type="ARBA" id="ARBA00022741"/>
    </source>
</evidence>
<feature type="transmembrane region" description="Helical" evidence="7">
    <location>
        <begin position="64"/>
        <end position="86"/>
    </location>
</feature>
<dbReference type="InterPro" id="IPR003593">
    <property type="entry name" value="AAA+_ATPase"/>
</dbReference>
<evidence type="ECO:0000256" key="1">
    <source>
        <dbReference type="ARBA" id="ARBA00004651"/>
    </source>
</evidence>
<dbReference type="SMART" id="SM00382">
    <property type="entry name" value="AAA"/>
    <property type="match status" value="1"/>
</dbReference>
<dbReference type="PROSITE" id="PS50929">
    <property type="entry name" value="ABC_TM1F"/>
    <property type="match status" value="1"/>
</dbReference>
<evidence type="ECO:0000256" key="7">
    <source>
        <dbReference type="SAM" id="Phobius"/>
    </source>
</evidence>
<reference evidence="11" key="1">
    <citation type="journal article" date="2019" name="Int. J. Syst. Evol. Microbiol.">
        <title>The Global Catalogue of Microorganisms (GCM) 10K type strain sequencing project: providing services to taxonomists for standard genome sequencing and annotation.</title>
        <authorList>
            <consortium name="The Broad Institute Genomics Platform"/>
            <consortium name="The Broad Institute Genome Sequencing Center for Infectious Disease"/>
            <person name="Wu L."/>
            <person name="Ma J."/>
        </authorList>
    </citation>
    <scope>NUCLEOTIDE SEQUENCE [LARGE SCALE GENOMIC DNA]</scope>
    <source>
        <strain evidence="11">CCUG 60898</strain>
    </source>
</reference>
<evidence type="ECO:0000313" key="10">
    <source>
        <dbReference type="EMBL" id="MFD0975739.1"/>
    </source>
</evidence>
<dbReference type="InterPro" id="IPR017871">
    <property type="entry name" value="ABC_transporter-like_CS"/>
</dbReference>
<dbReference type="GO" id="GO:0005524">
    <property type="term" value="F:ATP binding"/>
    <property type="evidence" value="ECO:0007669"/>
    <property type="project" value="UniProtKB-KW"/>
</dbReference>
<dbReference type="InterPro" id="IPR011527">
    <property type="entry name" value="ABC1_TM_dom"/>
</dbReference>
<sequence length="589" mass="66593">MKNKFRYFSYFYKYLGYRLWITFFVSLFVGLLDGIGLALFLPLLKLVTNGETGDPSGEDPVSEFVVSYLGVFPTLINILGLILIFFSLKGIAKFLEGYIRVKYQQYFMSRLRISNIDLLNSYEFKHFVKADVGRIQNTFTGEVSKVNTALRYYFKSFQYGVLVLVYVIMAFIADPLFSFMVVAGGILVNFLFKELYKRTKYFSRKLTSQNHTFQDLLIQKVAFFKYLKTTGLNDAFGRMLKNKVKVLERLQLRIGIIDSLLAALREPVVVLIIAIAIYLQVGYFSNDAGLVILSLLLLYRALTFFMSTQEQWNFFLGVSGSLENMENFSEELKAGKEINGNLNFIGLQKTISFNKVSFNYDGKEVLHDIDLNIDKNETVALVGPSGSGKSTFIGLISGLLRPSKGEVLIDGTALTDLNLSSLKSRIGYVSQDVNVFNDTIFNNVTFWAEKTSENLKRYETAVKKAAIDSFINELSMKEETLLGNNGINLSGGQKQRLAIARELYKEVDLLLMDEATSALDGETEAIIQQHIEKLKGSLTIIVIAHRLATIKNADKIVILKNGKIQEVGSYKDLMERSKEFKEMTALQNL</sequence>
<evidence type="ECO:0000259" key="9">
    <source>
        <dbReference type="PROSITE" id="PS50929"/>
    </source>
</evidence>
<protein>
    <submittedName>
        <fullName evidence="10">ABC transporter ATP-binding protein</fullName>
    </submittedName>
</protein>
<dbReference type="Pfam" id="PF00005">
    <property type="entry name" value="ABC_tran"/>
    <property type="match status" value="1"/>
</dbReference>
<evidence type="ECO:0000259" key="8">
    <source>
        <dbReference type="PROSITE" id="PS50893"/>
    </source>
</evidence>
<dbReference type="SUPFAM" id="SSF90123">
    <property type="entry name" value="ABC transporter transmembrane region"/>
    <property type="match status" value="1"/>
</dbReference>
<dbReference type="InterPro" id="IPR039421">
    <property type="entry name" value="Type_1_exporter"/>
</dbReference>
<dbReference type="InterPro" id="IPR027417">
    <property type="entry name" value="P-loop_NTPase"/>
</dbReference>
<dbReference type="EMBL" id="JBHTJP010000032">
    <property type="protein sequence ID" value="MFD0975739.1"/>
    <property type="molecule type" value="Genomic_DNA"/>
</dbReference>
<feature type="transmembrane region" description="Helical" evidence="7">
    <location>
        <begin position="20"/>
        <end position="44"/>
    </location>
</feature>